<dbReference type="RefSeq" id="WP_157992678.1">
    <property type="nucleotide sequence ID" value="NZ_LR217713.1"/>
</dbReference>
<name>A0A451D8C4_9GAMM</name>
<evidence type="ECO:0000256" key="3">
    <source>
        <dbReference type="ARBA" id="ARBA00047594"/>
    </source>
</evidence>
<feature type="transmembrane region" description="Helical" evidence="4">
    <location>
        <begin position="183"/>
        <end position="204"/>
    </location>
</feature>
<dbReference type="OrthoDB" id="5586741at2"/>
<feature type="transmembrane region" description="Helical" evidence="4">
    <location>
        <begin position="7"/>
        <end position="27"/>
    </location>
</feature>
<keyword evidence="4" id="KW-1133">Transmembrane helix</keyword>
<evidence type="ECO:0000313" key="6">
    <source>
        <dbReference type="EMBL" id="VFP82068.1"/>
    </source>
</evidence>
<dbReference type="SMART" id="SM00014">
    <property type="entry name" value="acidPPc"/>
    <property type="match status" value="1"/>
</dbReference>
<dbReference type="CDD" id="cd01610">
    <property type="entry name" value="PAP2_like"/>
    <property type="match status" value="1"/>
</dbReference>
<dbReference type="Proteomes" id="UP000294441">
    <property type="component" value="Chromosome 1"/>
</dbReference>
<evidence type="ECO:0000313" key="7">
    <source>
        <dbReference type="Proteomes" id="UP000294441"/>
    </source>
</evidence>
<dbReference type="Pfam" id="PF01569">
    <property type="entry name" value="PAP2"/>
    <property type="match status" value="1"/>
</dbReference>
<dbReference type="InterPro" id="IPR000326">
    <property type="entry name" value="PAP2/HPO"/>
</dbReference>
<organism evidence="6 7">
    <name type="scientific">Candidatus Erwinia haradaeae</name>
    <dbReference type="NCBI Taxonomy" id="1922217"/>
    <lineage>
        <taxon>Bacteria</taxon>
        <taxon>Pseudomonadati</taxon>
        <taxon>Pseudomonadota</taxon>
        <taxon>Gammaproteobacteria</taxon>
        <taxon>Enterobacterales</taxon>
        <taxon>Erwiniaceae</taxon>
        <taxon>Erwinia</taxon>
    </lineage>
</organism>
<comment type="catalytic activity">
    <reaction evidence="3">
        <text>di-trans,octa-cis-undecaprenyl diphosphate + H2O = di-trans,octa-cis-undecaprenyl phosphate + phosphate + H(+)</text>
        <dbReference type="Rhea" id="RHEA:28094"/>
        <dbReference type="ChEBI" id="CHEBI:15377"/>
        <dbReference type="ChEBI" id="CHEBI:15378"/>
        <dbReference type="ChEBI" id="CHEBI:43474"/>
        <dbReference type="ChEBI" id="CHEBI:58405"/>
        <dbReference type="ChEBI" id="CHEBI:60392"/>
        <dbReference type="EC" id="3.6.1.27"/>
    </reaction>
</comment>
<feature type="transmembrane region" description="Helical" evidence="4">
    <location>
        <begin position="75"/>
        <end position="96"/>
    </location>
</feature>
<dbReference type="GO" id="GO:0050380">
    <property type="term" value="F:undecaprenyl-diphosphatase activity"/>
    <property type="evidence" value="ECO:0007669"/>
    <property type="project" value="UniProtKB-EC"/>
</dbReference>
<feature type="transmembrane region" description="Helical" evidence="4">
    <location>
        <begin position="157"/>
        <end position="178"/>
    </location>
</feature>
<dbReference type="GO" id="GO:0005886">
    <property type="term" value="C:plasma membrane"/>
    <property type="evidence" value="ECO:0007669"/>
    <property type="project" value="TreeGrafter"/>
</dbReference>
<sequence length="245" mass="28324">MLDILKRITIGSLILLLMPLLVILSGWKWQPMDIGWGHVLMYGITATINDTWVIWTSIILCSWFVYCLRFSFKPTIVLIIILISSLMIGEGIKTFLKNHVKELRPYKLWIADNYQANVSNVMQDKDLALQDKVFISSLDTKKFPKFLIQHWSHSNNFAFPSGHTLFASTWALIGIGVLWPRRYYCTVVIIMVWALAVMASRLIFGMHWSVDLMVAIIFSWILAVLVTILLERLNFIQTTSVRRKC</sequence>
<keyword evidence="6" id="KW-0378">Hydrolase</keyword>
<feature type="transmembrane region" description="Helical" evidence="4">
    <location>
        <begin position="39"/>
        <end position="68"/>
    </location>
</feature>
<dbReference type="EMBL" id="LR217713">
    <property type="protein sequence ID" value="VFP82068.1"/>
    <property type="molecule type" value="Genomic_DNA"/>
</dbReference>
<accession>A0A451D8C4</accession>
<dbReference type="NCBIfam" id="NF007975">
    <property type="entry name" value="PRK10699.1"/>
    <property type="match status" value="1"/>
</dbReference>
<dbReference type="AlphaFoldDB" id="A0A451D8C4"/>
<dbReference type="PANTHER" id="PTHR14969">
    <property type="entry name" value="SPHINGOSINE-1-PHOSPHATE PHOSPHOHYDROLASE"/>
    <property type="match status" value="1"/>
</dbReference>
<dbReference type="EC" id="3.6.1.27" evidence="1"/>
<dbReference type="SUPFAM" id="SSF48317">
    <property type="entry name" value="Acid phosphatase/Vanadium-dependent haloperoxidase"/>
    <property type="match status" value="1"/>
</dbReference>
<keyword evidence="4" id="KW-0472">Membrane</keyword>
<evidence type="ECO:0000256" key="4">
    <source>
        <dbReference type="SAM" id="Phobius"/>
    </source>
</evidence>
<protein>
    <recommendedName>
        <fullName evidence="1">undecaprenyl-diphosphate phosphatase</fullName>
        <ecNumber evidence="1">3.6.1.27</ecNumber>
    </recommendedName>
    <alternativeName>
        <fullName evidence="2">Undecaprenyl pyrophosphate phosphatase</fullName>
    </alternativeName>
</protein>
<reference evidence="6 7" key="1">
    <citation type="submission" date="2019-02" db="EMBL/GenBank/DDBJ databases">
        <authorList>
            <person name="Manzano-Marin A."/>
            <person name="Manzano-Marin A."/>
        </authorList>
    </citation>
    <scope>NUCLEOTIDE SEQUENCE [LARGE SCALE GENOMIC DNA]</scope>
    <source>
        <strain evidence="6 7">ErCicurvipes</strain>
    </source>
</reference>
<feature type="domain" description="Phosphatidic acid phosphatase type 2/haloperoxidase" evidence="5">
    <location>
        <begin position="77"/>
        <end position="227"/>
    </location>
</feature>
<evidence type="ECO:0000256" key="2">
    <source>
        <dbReference type="ARBA" id="ARBA00032707"/>
    </source>
</evidence>
<gene>
    <name evidence="6" type="primary">pgpB</name>
    <name evidence="6" type="ORF">ERCICURV3402_405</name>
</gene>
<evidence type="ECO:0000259" key="5">
    <source>
        <dbReference type="SMART" id="SM00014"/>
    </source>
</evidence>
<dbReference type="GeneID" id="66304683"/>
<keyword evidence="4" id="KW-0812">Transmembrane</keyword>
<dbReference type="Gene3D" id="1.20.144.10">
    <property type="entry name" value="Phosphatidic acid phosphatase type 2/haloperoxidase"/>
    <property type="match status" value="1"/>
</dbReference>
<evidence type="ECO:0000256" key="1">
    <source>
        <dbReference type="ARBA" id="ARBA00012374"/>
    </source>
</evidence>
<dbReference type="InterPro" id="IPR036938">
    <property type="entry name" value="PAP2/HPO_sf"/>
</dbReference>
<proteinExistence type="predicted"/>
<feature type="transmembrane region" description="Helical" evidence="4">
    <location>
        <begin position="210"/>
        <end position="230"/>
    </location>
</feature>
<dbReference type="PANTHER" id="PTHR14969:SF54">
    <property type="entry name" value="PHOSPHATIDYLGLYCEROPHOSPHATASE B"/>
    <property type="match status" value="1"/>
</dbReference>